<feature type="compositionally biased region" description="Basic and acidic residues" evidence="7">
    <location>
        <begin position="436"/>
        <end position="451"/>
    </location>
</feature>
<feature type="transmembrane region" description="Helical" evidence="8">
    <location>
        <begin position="143"/>
        <end position="164"/>
    </location>
</feature>
<keyword evidence="5 8" id="KW-1133">Transmembrane helix</keyword>
<feature type="region of interest" description="Disordered" evidence="7">
    <location>
        <begin position="417"/>
        <end position="458"/>
    </location>
</feature>
<reference evidence="10 11" key="1">
    <citation type="submission" date="2021-08" db="EMBL/GenBank/DDBJ databases">
        <title>Draft Genome Sequence of Phanerochaete sordida strain YK-624.</title>
        <authorList>
            <person name="Mori T."/>
            <person name="Dohra H."/>
            <person name="Suzuki T."/>
            <person name="Kawagishi H."/>
            <person name="Hirai H."/>
        </authorList>
    </citation>
    <scope>NUCLEOTIDE SEQUENCE [LARGE SCALE GENOMIC DNA]</scope>
    <source>
        <strain evidence="10 11">YK-624</strain>
    </source>
</reference>
<sequence length="756" mass="82606">MQSRAPSPHFSSRAMPAPRAAGLRGSVGSLRRRRVLQFAEGTAGDALPAPAPLTGQRRRIQEFQKRWERIRDDLPPQLTRSHIGMISIGGVIGTGLFLGSGAALHNGGPVGALIGYFIIGSVVYCLCVSIGEMIAFLPNVGGVVGLADLYVDPALGFSLGWAAWYNWSVTLPAEITAAVVVTGYWNSGKIPVAALTALFLALATIINCFPSRVYGSFEYHFSAIKVVTIVCIIVLTLVIDLGAGSSELRFFDTWKHPFADSYLGITGAAGRFLGFWAVLLQASFSFFGSEVPGIAAGEVIDATRNVPRALQRVWIRITLFYLGGIFCAGLLVDRDDPDLTNQDNSGTVRASPFVIAFQHAGMHWVSHVINAAVLLSAWSAAASDIYISSRFLFFLARQRHAPQIFASLLRYPRVPRVPQAPPEAEPSESGSDAEDEHGGAAEDVPEVHVDGPDDAAWTPEELYGPLKSPQLLSTQAVHVSVYPVSGSTSTLASGSATALPATEDGVRQPTPCPPPTPPEEDPADARAKPWFVLPLNAVLGSAAVGLLAFLNITGVGAQTAFNWMISVTSIASLQSWAGMMFTYIRWHQGTVHAENKYMDAQRLDIREEDLDDSPDADKIRKARLVIRQIQTIRVHRHRGQPYLAWWAFGICMLILFTNGWSVFLHTGWRIADVIDEEPKEYPSEQRPTDPVSNFLASYVPIPFFFLLLFGYKLIYQTRMISLDEMDFSRVNVDEDAQHDPEYTSPLARVLGWLLVS</sequence>
<feature type="transmembrane region" description="Helical" evidence="8">
    <location>
        <begin position="110"/>
        <end position="131"/>
    </location>
</feature>
<dbReference type="InterPro" id="IPR004841">
    <property type="entry name" value="AA-permease/SLC12A_dom"/>
</dbReference>
<evidence type="ECO:0000256" key="4">
    <source>
        <dbReference type="ARBA" id="ARBA00022970"/>
    </source>
</evidence>
<feature type="transmembrane region" description="Helical" evidence="8">
    <location>
        <begin position="560"/>
        <end position="584"/>
    </location>
</feature>
<evidence type="ECO:0000256" key="5">
    <source>
        <dbReference type="ARBA" id="ARBA00022989"/>
    </source>
</evidence>
<dbReference type="InterPro" id="IPR004840">
    <property type="entry name" value="Amino_acid_permease_CS"/>
</dbReference>
<feature type="transmembrane region" description="Helical" evidence="8">
    <location>
        <begin position="530"/>
        <end position="554"/>
    </location>
</feature>
<evidence type="ECO:0000256" key="7">
    <source>
        <dbReference type="SAM" id="MobiDB-lite"/>
    </source>
</evidence>
<accession>A0A9P3GB77</accession>
<feature type="region of interest" description="Disordered" evidence="7">
    <location>
        <begin position="492"/>
        <end position="523"/>
    </location>
</feature>
<feature type="compositionally biased region" description="Low complexity" evidence="7">
    <location>
        <begin position="492"/>
        <end position="502"/>
    </location>
</feature>
<dbReference type="PROSITE" id="PS00218">
    <property type="entry name" value="AMINO_ACID_PERMEASE_1"/>
    <property type="match status" value="1"/>
</dbReference>
<dbReference type="Proteomes" id="UP000703269">
    <property type="component" value="Unassembled WGS sequence"/>
</dbReference>
<comment type="subcellular location">
    <subcellularLocation>
        <location evidence="1">Membrane</location>
        <topology evidence="1">Multi-pass membrane protein</topology>
    </subcellularLocation>
</comment>
<proteinExistence type="predicted"/>
<evidence type="ECO:0000256" key="8">
    <source>
        <dbReference type="SAM" id="Phobius"/>
    </source>
</evidence>
<evidence type="ECO:0000256" key="1">
    <source>
        <dbReference type="ARBA" id="ARBA00004141"/>
    </source>
</evidence>
<keyword evidence="3 8" id="KW-0812">Transmembrane</keyword>
<keyword evidence="11" id="KW-1185">Reference proteome</keyword>
<evidence type="ECO:0000313" key="10">
    <source>
        <dbReference type="EMBL" id="GJE92572.1"/>
    </source>
</evidence>
<evidence type="ECO:0000256" key="2">
    <source>
        <dbReference type="ARBA" id="ARBA00022448"/>
    </source>
</evidence>
<feature type="transmembrane region" description="Helical" evidence="8">
    <location>
        <begin position="190"/>
        <end position="209"/>
    </location>
</feature>
<dbReference type="Gene3D" id="1.20.1740.10">
    <property type="entry name" value="Amino acid/polyamine transporter I"/>
    <property type="match status" value="1"/>
</dbReference>
<organism evidence="10 11">
    <name type="scientific">Phanerochaete sordida</name>
    <dbReference type="NCBI Taxonomy" id="48140"/>
    <lineage>
        <taxon>Eukaryota</taxon>
        <taxon>Fungi</taxon>
        <taxon>Dikarya</taxon>
        <taxon>Basidiomycota</taxon>
        <taxon>Agaricomycotina</taxon>
        <taxon>Agaricomycetes</taxon>
        <taxon>Polyporales</taxon>
        <taxon>Phanerochaetaceae</taxon>
        <taxon>Phanerochaete</taxon>
    </lineage>
</organism>
<evidence type="ECO:0000256" key="6">
    <source>
        <dbReference type="ARBA" id="ARBA00023136"/>
    </source>
</evidence>
<feature type="region of interest" description="Disordered" evidence="7">
    <location>
        <begin position="1"/>
        <end position="25"/>
    </location>
</feature>
<evidence type="ECO:0000313" key="11">
    <source>
        <dbReference type="Proteomes" id="UP000703269"/>
    </source>
</evidence>
<keyword evidence="4" id="KW-0029">Amino-acid transport</keyword>
<feature type="transmembrane region" description="Helical" evidence="8">
    <location>
        <begin position="83"/>
        <end position="104"/>
    </location>
</feature>
<dbReference type="GO" id="GO:0015171">
    <property type="term" value="F:amino acid transmembrane transporter activity"/>
    <property type="evidence" value="ECO:0007669"/>
    <property type="project" value="TreeGrafter"/>
</dbReference>
<keyword evidence="2" id="KW-0813">Transport</keyword>
<evidence type="ECO:0000256" key="3">
    <source>
        <dbReference type="ARBA" id="ARBA00022692"/>
    </source>
</evidence>
<name>A0A9P3GB77_9APHY</name>
<keyword evidence="6 8" id="KW-0472">Membrane</keyword>
<dbReference type="GO" id="GO:0016020">
    <property type="term" value="C:membrane"/>
    <property type="evidence" value="ECO:0007669"/>
    <property type="project" value="UniProtKB-SubCell"/>
</dbReference>
<feature type="transmembrane region" description="Helical" evidence="8">
    <location>
        <begin position="313"/>
        <end position="332"/>
    </location>
</feature>
<feature type="transmembrane region" description="Helical" evidence="8">
    <location>
        <begin position="695"/>
        <end position="715"/>
    </location>
</feature>
<dbReference type="Pfam" id="PF00324">
    <property type="entry name" value="AA_permease"/>
    <property type="match status" value="1"/>
</dbReference>
<dbReference type="InterPro" id="IPR050524">
    <property type="entry name" value="APC_YAT"/>
</dbReference>
<evidence type="ECO:0000259" key="9">
    <source>
        <dbReference type="Pfam" id="PF00324"/>
    </source>
</evidence>
<protein>
    <submittedName>
        <fullName evidence="10">Amino acid permease-domain-containing protein</fullName>
    </submittedName>
</protein>
<comment type="caution">
    <text evidence="10">The sequence shown here is derived from an EMBL/GenBank/DDBJ whole genome shotgun (WGS) entry which is preliminary data.</text>
</comment>
<feature type="transmembrane region" description="Helical" evidence="8">
    <location>
        <begin position="642"/>
        <end position="663"/>
    </location>
</feature>
<dbReference type="OrthoDB" id="3900342at2759"/>
<dbReference type="AlphaFoldDB" id="A0A9P3GB77"/>
<feature type="transmembrane region" description="Helical" evidence="8">
    <location>
        <begin position="368"/>
        <end position="387"/>
    </location>
</feature>
<dbReference type="PANTHER" id="PTHR43341:SF20">
    <property type="entry name" value="AAT FAMILY AMINO ACID TRANSPORTER"/>
    <property type="match status" value="1"/>
</dbReference>
<dbReference type="EMBL" id="BPQB01000027">
    <property type="protein sequence ID" value="GJE92572.1"/>
    <property type="molecule type" value="Genomic_DNA"/>
</dbReference>
<dbReference type="PANTHER" id="PTHR43341">
    <property type="entry name" value="AMINO ACID PERMEASE"/>
    <property type="match status" value="1"/>
</dbReference>
<feature type="transmembrane region" description="Helical" evidence="8">
    <location>
        <begin position="221"/>
        <end position="241"/>
    </location>
</feature>
<gene>
    <name evidence="10" type="ORF">PsYK624_087270</name>
</gene>
<feature type="transmembrane region" description="Helical" evidence="8">
    <location>
        <begin position="261"/>
        <end position="280"/>
    </location>
</feature>
<feature type="domain" description="Amino acid permease/ SLC12A" evidence="9">
    <location>
        <begin position="82"/>
        <end position="410"/>
    </location>
</feature>